<dbReference type="Gene3D" id="3.10.20.30">
    <property type="match status" value="1"/>
</dbReference>
<reference evidence="4 5" key="1">
    <citation type="submission" date="2019-02" db="EMBL/GenBank/DDBJ databases">
        <title>Deep-cultivation of Planctomycetes and their phenomic and genomic characterization uncovers novel biology.</title>
        <authorList>
            <person name="Wiegand S."/>
            <person name="Jogler M."/>
            <person name="Boedeker C."/>
            <person name="Pinto D."/>
            <person name="Vollmers J."/>
            <person name="Rivas-Marin E."/>
            <person name="Kohn T."/>
            <person name="Peeters S.H."/>
            <person name="Heuer A."/>
            <person name="Rast P."/>
            <person name="Oberbeckmann S."/>
            <person name="Bunk B."/>
            <person name="Jeske O."/>
            <person name="Meyerdierks A."/>
            <person name="Storesund J.E."/>
            <person name="Kallscheuer N."/>
            <person name="Luecker S."/>
            <person name="Lage O.M."/>
            <person name="Pohl T."/>
            <person name="Merkel B.J."/>
            <person name="Hornburger P."/>
            <person name="Mueller R.-W."/>
            <person name="Bruemmer F."/>
            <person name="Labrenz M."/>
            <person name="Spormann A.M."/>
            <person name="Op den Camp H."/>
            <person name="Overmann J."/>
            <person name="Amann R."/>
            <person name="Jetten M.S.M."/>
            <person name="Mascher T."/>
            <person name="Medema M.H."/>
            <person name="Devos D.P."/>
            <person name="Kaster A.-K."/>
            <person name="Ovreas L."/>
            <person name="Rohde M."/>
            <person name="Galperin M.Y."/>
            <person name="Jogler C."/>
        </authorList>
    </citation>
    <scope>NUCLEOTIDE SEQUENCE [LARGE SCALE GENOMIC DNA]</scope>
    <source>
        <strain evidence="4 5">Pan181</strain>
    </source>
</reference>
<gene>
    <name evidence="4" type="ORF">Pan181_33090</name>
</gene>
<evidence type="ECO:0000256" key="2">
    <source>
        <dbReference type="ARBA" id="ARBA00024200"/>
    </source>
</evidence>
<protein>
    <recommendedName>
        <fullName evidence="3">Molybdopterin synthase sulfur carrier subunit</fullName>
    </recommendedName>
</protein>
<dbReference type="OrthoDB" id="7066694at2"/>
<dbReference type="EMBL" id="CP036278">
    <property type="protein sequence ID" value="QDU57095.1"/>
    <property type="molecule type" value="Genomic_DNA"/>
</dbReference>
<dbReference type="GO" id="GO:0000166">
    <property type="term" value="F:nucleotide binding"/>
    <property type="evidence" value="ECO:0007669"/>
    <property type="project" value="UniProtKB-KW"/>
</dbReference>
<accession>A0A518AQV6</accession>
<name>A0A518AQV6_9BACT</name>
<comment type="similarity">
    <text evidence="2">Belongs to the MoaD family.</text>
</comment>
<dbReference type="KEGG" id="amuc:Pan181_33090"/>
<dbReference type="UniPathway" id="UPA00344"/>
<dbReference type="RefSeq" id="WP_145248015.1">
    <property type="nucleotide sequence ID" value="NZ_CP036278.1"/>
</dbReference>
<evidence type="ECO:0000256" key="3">
    <source>
        <dbReference type="ARBA" id="ARBA00024247"/>
    </source>
</evidence>
<dbReference type="CDD" id="cd00754">
    <property type="entry name" value="Ubl_MoaD"/>
    <property type="match status" value="1"/>
</dbReference>
<dbReference type="InterPro" id="IPR012675">
    <property type="entry name" value="Beta-grasp_dom_sf"/>
</dbReference>
<evidence type="ECO:0000256" key="1">
    <source>
        <dbReference type="ARBA" id="ARBA00022741"/>
    </source>
</evidence>
<dbReference type="GO" id="GO:0006777">
    <property type="term" value="P:Mo-molybdopterin cofactor biosynthetic process"/>
    <property type="evidence" value="ECO:0007669"/>
    <property type="project" value="InterPro"/>
</dbReference>
<dbReference type="SUPFAM" id="SSF54285">
    <property type="entry name" value="MoaD/ThiS"/>
    <property type="match status" value="1"/>
</dbReference>
<keyword evidence="1" id="KW-0547">Nucleotide-binding</keyword>
<dbReference type="Proteomes" id="UP000315750">
    <property type="component" value="Chromosome"/>
</dbReference>
<dbReference type="PANTHER" id="PTHR33359">
    <property type="entry name" value="MOLYBDOPTERIN SYNTHASE SULFUR CARRIER SUBUNIT"/>
    <property type="match status" value="1"/>
</dbReference>
<keyword evidence="5" id="KW-1185">Reference proteome</keyword>
<proteinExistence type="inferred from homology"/>
<dbReference type="GO" id="GO:1990133">
    <property type="term" value="C:molybdopterin adenylyltransferase complex"/>
    <property type="evidence" value="ECO:0007669"/>
    <property type="project" value="TreeGrafter"/>
</dbReference>
<dbReference type="AlphaFoldDB" id="A0A518AQV6"/>
<dbReference type="Pfam" id="PF02597">
    <property type="entry name" value="ThiS"/>
    <property type="match status" value="1"/>
</dbReference>
<dbReference type="InterPro" id="IPR016155">
    <property type="entry name" value="Mopterin_synth/thiamin_S_b"/>
</dbReference>
<dbReference type="InterPro" id="IPR003749">
    <property type="entry name" value="ThiS/MoaD-like"/>
</dbReference>
<dbReference type="InterPro" id="IPR044672">
    <property type="entry name" value="MOCS2A"/>
</dbReference>
<evidence type="ECO:0000313" key="5">
    <source>
        <dbReference type="Proteomes" id="UP000315750"/>
    </source>
</evidence>
<organism evidence="4 5">
    <name type="scientific">Aeoliella mucimassa</name>
    <dbReference type="NCBI Taxonomy" id="2527972"/>
    <lineage>
        <taxon>Bacteria</taxon>
        <taxon>Pseudomonadati</taxon>
        <taxon>Planctomycetota</taxon>
        <taxon>Planctomycetia</taxon>
        <taxon>Pirellulales</taxon>
        <taxon>Lacipirellulaceae</taxon>
        <taxon>Aeoliella</taxon>
    </lineage>
</organism>
<dbReference type="PANTHER" id="PTHR33359:SF1">
    <property type="entry name" value="MOLYBDOPTERIN SYNTHASE SULFUR CARRIER SUBUNIT"/>
    <property type="match status" value="1"/>
</dbReference>
<sequence>MQVEVLLFAAARDLAGATQVLVELPEAPTVADLRVALAQQHLGLAPLIASCRIAVDGDFAFDSQRIEQKKELALIPPVSGG</sequence>
<evidence type="ECO:0000313" key="4">
    <source>
        <dbReference type="EMBL" id="QDU57095.1"/>
    </source>
</evidence>